<comment type="caution">
    <text evidence="2">The sequence shown here is derived from an EMBL/GenBank/DDBJ whole genome shotgun (WGS) entry which is preliminary data.</text>
</comment>
<evidence type="ECO:0000313" key="3">
    <source>
        <dbReference type="Proteomes" id="UP001161580"/>
    </source>
</evidence>
<keyword evidence="3" id="KW-1185">Reference proteome</keyword>
<dbReference type="InterPro" id="IPR014567">
    <property type="entry name" value="UCP031900"/>
</dbReference>
<organism evidence="2 3">
    <name type="scientific">Ferirhizobium litorale</name>
    <dbReference type="NCBI Taxonomy" id="2927786"/>
    <lineage>
        <taxon>Bacteria</taxon>
        <taxon>Pseudomonadati</taxon>
        <taxon>Pseudomonadota</taxon>
        <taxon>Alphaproteobacteria</taxon>
        <taxon>Hyphomicrobiales</taxon>
        <taxon>Rhizobiaceae</taxon>
        <taxon>Ferirhizobium</taxon>
    </lineage>
</organism>
<gene>
    <name evidence="2" type="ORF">MRS75_15975</name>
</gene>
<feature type="domain" description="Phytase-like" evidence="1">
    <location>
        <begin position="54"/>
        <end position="306"/>
    </location>
</feature>
<dbReference type="InterPro" id="IPR027372">
    <property type="entry name" value="Phytase-like_dom"/>
</dbReference>
<name>A0AAE3U4N0_9HYPH</name>
<proteinExistence type="predicted"/>
<reference evidence="2" key="1">
    <citation type="submission" date="2022-03" db="EMBL/GenBank/DDBJ databases">
        <title>Fererhizobium litorale gen. nov., sp. nov., isolated from sandy sediments of the Sea of Japan seashore.</title>
        <authorList>
            <person name="Romanenko L."/>
            <person name="Kurilenko V."/>
            <person name="Otstavnykh N."/>
            <person name="Svetashev V."/>
            <person name="Tekutyeva L."/>
            <person name="Isaeva M."/>
            <person name="Mikhailov V."/>
        </authorList>
    </citation>
    <scope>NUCLEOTIDE SEQUENCE</scope>
    <source>
        <strain evidence="2">KMM 9576</strain>
    </source>
</reference>
<dbReference type="Pfam" id="PF13449">
    <property type="entry name" value="Phytase-like"/>
    <property type="match status" value="1"/>
</dbReference>
<dbReference type="EMBL" id="JALDYZ010000009">
    <property type="protein sequence ID" value="MDI7923578.1"/>
    <property type="molecule type" value="Genomic_DNA"/>
</dbReference>
<evidence type="ECO:0000313" key="2">
    <source>
        <dbReference type="EMBL" id="MDI7923578.1"/>
    </source>
</evidence>
<dbReference type="Proteomes" id="UP001161580">
    <property type="component" value="Unassembled WGS sequence"/>
</dbReference>
<accession>A0AAE3U4N0</accession>
<sequence length="329" mass="35442">MLFSASVFPFAGVAGETFAVDSRQISNFKVTSEQSTFGSLEFVGGLVMNSDNAQFGALSSIRFRPDGRHFVGVLDTGHWMTGAIERDSEGRLLGLSSVEISPMVGEGGSTEKTKWLVDAEGLALRDGEIVVGFEQRHRVDVYPDAGFETSPPLRSVPFLIPAGELRRNGGFETVVVAPTSSPLAGAVLVVAERSVDPDGNFLAAILEGPLKGRFTLKRRDRYDATDAAFLPNGDLLLLERRFELSTGIGMRIRRIKGSSIRPGAVVDGEVLLEAGFGAQIDNMEGLDVVVGTDGTPHIIITSDDNHSILERSLMLEFRLNEVDAKSTTN</sequence>
<evidence type="ECO:0000259" key="1">
    <source>
        <dbReference type="Pfam" id="PF13449"/>
    </source>
</evidence>
<protein>
    <submittedName>
        <fullName evidence="2">Esterase-like activity of phytase family protein</fullName>
    </submittedName>
</protein>
<dbReference type="AlphaFoldDB" id="A0AAE3U4N0"/>
<dbReference type="PIRSF" id="PIRSF031900">
    <property type="entry name" value="UCP031900"/>
    <property type="match status" value="1"/>
</dbReference>